<organism evidence="4 5">
    <name type="scientific">Streptomyces triticagri</name>
    <dbReference type="NCBI Taxonomy" id="2293568"/>
    <lineage>
        <taxon>Bacteria</taxon>
        <taxon>Bacillati</taxon>
        <taxon>Actinomycetota</taxon>
        <taxon>Actinomycetes</taxon>
        <taxon>Kitasatosporales</taxon>
        <taxon>Streptomycetaceae</taxon>
        <taxon>Streptomyces</taxon>
    </lineage>
</organism>
<name>A0A372M7N7_9ACTN</name>
<evidence type="ECO:0000313" key="5">
    <source>
        <dbReference type="Proteomes" id="UP000263094"/>
    </source>
</evidence>
<dbReference type="EMBL" id="QUAK01000064">
    <property type="protein sequence ID" value="RFU86610.1"/>
    <property type="molecule type" value="Genomic_DNA"/>
</dbReference>
<dbReference type="InterPro" id="IPR050832">
    <property type="entry name" value="Bact_Acetyltransf"/>
</dbReference>
<dbReference type="PANTHER" id="PTHR43877">
    <property type="entry name" value="AMINOALKYLPHOSPHONATE N-ACETYLTRANSFERASE-RELATED-RELATED"/>
    <property type="match status" value="1"/>
</dbReference>
<dbReference type="CDD" id="cd04301">
    <property type="entry name" value="NAT_SF"/>
    <property type="match status" value="1"/>
</dbReference>
<dbReference type="PROSITE" id="PS51186">
    <property type="entry name" value="GNAT"/>
    <property type="match status" value="1"/>
</dbReference>
<evidence type="ECO:0000313" key="4">
    <source>
        <dbReference type="EMBL" id="RFU86610.1"/>
    </source>
</evidence>
<dbReference type="AlphaFoldDB" id="A0A372M7N7"/>
<dbReference type="SUPFAM" id="SSF55729">
    <property type="entry name" value="Acyl-CoA N-acyltransferases (Nat)"/>
    <property type="match status" value="1"/>
</dbReference>
<keyword evidence="1 4" id="KW-0808">Transferase</keyword>
<accession>A0A372M7N7</accession>
<dbReference type="InterPro" id="IPR000182">
    <property type="entry name" value="GNAT_dom"/>
</dbReference>
<sequence length="173" mass="18478">MTAADAGAVASVRVRGWQSAYRGLIPDGYLDAMDIAANTARLRARVLRRDPSVSDLVAEREGAVVGWGCVGPYRHDEEPAPQQGTGTDGELYALYVDPDQVGTGAGRALMQALLDAARAAGHGRVLLWVLEGNDRARRFYERAGFAADGAREPFEVDGVAAPEVRYCRSLSGS</sequence>
<comment type="caution">
    <text evidence="4">The sequence shown here is derived from an EMBL/GenBank/DDBJ whole genome shotgun (WGS) entry which is preliminary data.</text>
</comment>
<evidence type="ECO:0000259" key="3">
    <source>
        <dbReference type="PROSITE" id="PS51186"/>
    </source>
</evidence>
<dbReference type="InterPro" id="IPR016181">
    <property type="entry name" value="Acyl_CoA_acyltransferase"/>
</dbReference>
<gene>
    <name evidence="4" type="ORF">DY218_11300</name>
</gene>
<dbReference type="PANTHER" id="PTHR43877:SF1">
    <property type="entry name" value="ACETYLTRANSFERASE"/>
    <property type="match status" value="1"/>
</dbReference>
<dbReference type="Pfam" id="PF00583">
    <property type="entry name" value="Acetyltransf_1"/>
    <property type="match status" value="1"/>
</dbReference>
<dbReference type="Proteomes" id="UP000263094">
    <property type="component" value="Unassembled WGS sequence"/>
</dbReference>
<keyword evidence="2" id="KW-0012">Acyltransferase</keyword>
<keyword evidence="5" id="KW-1185">Reference proteome</keyword>
<evidence type="ECO:0000256" key="2">
    <source>
        <dbReference type="ARBA" id="ARBA00023315"/>
    </source>
</evidence>
<dbReference type="OrthoDB" id="5243635at2"/>
<reference evidence="4 5" key="1">
    <citation type="submission" date="2018-08" db="EMBL/GenBank/DDBJ databases">
        <title>Isolation, diversity and antifungal activity of Actinobacteria from wheat.</title>
        <authorList>
            <person name="Han C."/>
        </authorList>
    </citation>
    <scope>NUCLEOTIDE SEQUENCE [LARGE SCALE GENOMIC DNA]</scope>
    <source>
        <strain evidence="4 5">NEAU-YY421</strain>
    </source>
</reference>
<feature type="domain" description="N-acetyltransferase" evidence="3">
    <location>
        <begin position="1"/>
        <end position="168"/>
    </location>
</feature>
<proteinExistence type="predicted"/>
<protein>
    <submittedName>
        <fullName evidence="4">GNAT family N-acetyltransferase</fullName>
    </submittedName>
</protein>
<dbReference type="GO" id="GO:0016747">
    <property type="term" value="F:acyltransferase activity, transferring groups other than amino-acyl groups"/>
    <property type="evidence" value="ECO:0007669"/>
    <property type="project" value="InterPro"/>
</dbReference>
<dbReference type="Gene3D" id="3.40.630.30">
    <property type="match status" value="1"/>
</dbReference>
<evidence type="ECO:0000256" key="1">
    <source>
        <dbReference type="ARBA" id="ARBA00022679"/>
    </source>
</evidence>